<dbReference type="WBParaSite" id="MBELARI_LOCUS15174">
    <property type="protein sequence ID" value="MBELARI_LOCUS15174"/>
    <property type="gene ID" value="MBELARI_LOCUS15174"/>
</dbReference>
<reference evidence="4" key="1">
    <citation type="submission" date="2024-02" db="UniProtKB">
        <authorList>
            <consortium name="WormBaseParasite"/>
        </authorList>
    </citation>
    <scope>IDENTIFICATION</scope>
</reference>
<keyword evidence="3" id="KW-1185">Reference proteome</keyword>
<dbReference type="PROSITE" id="PS50802">
    <property type="entry name" value="OTU"/>
    <property type="match status" value="1"/>
</dbReference>
<feature type="compositionally biased region" description="Basic and acidic residues" evidence="1">
    <location>
        <begin position="98"/>
        <end position="137"/>
    </location>
</feature>
<dbReference type="PANTHER" id="PTHR12419">
    <property type="entry name" value="OTU DOMAIN CONTAINING PROTEIN"/>
    <property type="match status" value="1"/>
</dbReference>
<accession>A0AAF3J484</accession>
<dbReference type="GO" id="GO:0004843">
    <property type="term" value="F:cysteine-type deubiquitinase activity"/>
    <property type="evidence" value="ECO:0007669"/>
    <property type="project" value="TreeGrafter"/>
</dbReference>
<evidence type="ECO:0000313" key="3">
    <source>
        <dbReference type="Proteomes" id="UP000887575"/>
    </source>
</evidence>
<sequence length="303" mass="34589">MSSGEEDTPLGELQAKHRKEKKDLQAKIQASKKNAKRWQQEAAKEANEAAEAMEKEMKERHDREITELKLQEVKVGGTAEASNAAKKGESEHEDDEESKFYREPTKKSKAMLRREKKEEDNRRAAAAAKEDEKNAKFGQRAKEWEVINRQLIERGLETVDIPSDGDCLFNAIADQLRQNGNGGVTGKELRRKAANFMRAHPDDFMHFIDTSEIEGDDIDHEAFKKYCKRIEGDSELWGGELEINALSRALENKIQVIQPDGRLLEFGTDYSKKAHFVLTYHQHAFALGCHYNSTRKATQKNDE</sequence>
<dbReference type="Gene3D" id="3.90.70.80">
    <property type="match status" value="1"/>
</dbReference>
<dbReference type="AlphaFoldDB" id="A0AAF3J484"/>
<feature type="domain" description="OTU" evidence="2">
    <location>
        <begin position="156"/>
        <end position="282"/>
    </location>
</feature>
<dbReference type="InterPro" id="IPR003323">
    <property type="entry name" value="OTU_dom"/>
</dbReference>
<dbReference type="Pfam" id="PF02338">
    <property type="entry name" value="OTU"/>
    <property type="match status" value="1"/>
</dbReference>
<feature type="region of interest" description="Disordered" evidence="1">
    <location>
        <begin position="1"/>
        <end position="137"/>
    </location>
</feature>
<dbReference type="Proteomes" id="UP000887575">
    <property type="component" value="Unassembled WGS sequence"/>
</dbReference>
<dbReference type="InterPro" id="IPR038765">
    <property type="entry name" value="Papain-like_cys_pep_sf"/>
</dbReference>
<protein>
    <recommendedName>
        <fullName evidence="2">OTU domain-containing protein</fullName>
    </recommendedName>
</protein>
<feature type="compositionally biased region" description="Basic and acidic residues" evidence="1">
    <location>
        <begin position="38"/>
        <end position="72"/>
    </location>
</feature>
<evidence type="ECO:0000313" key="4">
    <source>
        <dbReference type="WBParaSite" id="MBELARI_LOCUS15174"/>
    </source>
</evidence>
<evidence type="ECO:0000259" key="2">
    <source>
        <dbReference type="PROSITE" id="PS50802"/>
    </source>
</evidence>
<organism evidence="3 4">
    <name type="scientific">Mesorhabditis belari</name>
    <dbReference type="NCBI Taxonomy" id="2138241"/>
    <lineage>
        <taxon>Eukaryota</taxon>
        <taxon>Metazoa</taxon>
        <taxon>Ecdysozoa</taxon>
        <taxon>Nematoda</taxon>
        <taxon>Chromadorea</taxon>
        <taxon>Rhabditida</taxon>
        <taxon>Rhabditina</taxon>
        <taxon>Rhabditomorpha</taxon>
        <taxon>Rhabditoidea</taxon>
        <taxon>Rhabditidae</taxon>
        <taxon>Mesorhabditinae</taxon>
        <taxon>Mesorhabditis</taxon>
    </lineage>
</organism>
<evidence type="ECO:0000256" key="1">
    <source>
        <dbReference type="SAM" id="MobiDB-lite"/>
    </source>
</evidence>
<dbReference type="InterPro" id="IPR050704">
    <property type="entry name" value="Peptidase_C85-like"/>
</dbReference>
<name>A0AAF3J484_9BILA</name>
<dbReference type="SUPFAM" id="SSF54001">
    <property type="entry name" value="Cysteine proteinases"/>
    <property type="match status" value="1"/>
</dbReference>
<proteinExistence type="predicted"/>
<dbReference type="GO" id="GO:0016579">
    <property type="term" value="P:protein deubiquitination"/>
    <property type="evidence" value="ECO:0007669"/>
    <property type="project" value="TreeGrafter"/>
</dbReference>
<dbReference type="PANTHER" id="PTHR12419:SF10">
    <property type="entry name" value="DEUBIQUITINASE OTUD6B"/>
    <property type="match status" value="1"/>
</dbReference>